<dbReference type="PANTHER" id="PTHR38340:SF1">
    <property type="entry name" value="S-LAYER PROTEIN"/>
    <property type="match status" value="1"/>
</dbReference>
<reference evidence="4 5" key="1">
    <citation type="submission" date="2019-10" db="EMBL/GenBank/DDBJ databases">
        <title>Epibacterium sp. nov., isolated from seawater.</title>
        <authorList>
            <person name="Zhang X."/>
            <person name="Li N."/>
        </authorList>
    </citation>
    <scope>NUCLEOTIDE SEQUENCE [LARGE SCALE GENOMIC DNA]</scope>
    <source>
        <strain evidence="4 5">SM1969</strain>
    </source>
</reference>
<dbReference type="EMBL" id="WIXK01000001">
    <property type="protein sequence ID" value="MQY41581.1"/>
    <property type="molecule type" value="Genomic_DNA"/>
</dbReference>
<dbReference type="PRINTS" id="PR00313">
    <property type="entry name" value="CABNDNGRPT"/>
</dbReference>
<dbReference type="PROSITE" id="PS00330">
    <property type="entry name" value="HEMOLYSIN_CALCIUM"/>
    <property type="match status" value="1"/>
</dbReference>
<accession>A0A844AU92</accession>
<name>A0A844AU92_9RHOB</name>
<comment type="subcellular location">
    <subcellularLocation>
        <location evidence="1">Secreted</location>
    </subcellularLocation>
</comment>
<evidence type="ECO:0000256" key="1">
    <source>
        <dbReference type="ARBA" id="ARBA00004613"/>
    </source>
</evidence>
<dbReference type="SUPFAM" id="SSF51120">
    <property type="entry name" value="beta-Roll"/>
    <property type="match status" value="2"/>
</dbReference>
<dbReference type="InterPro" id="IPR001343">
    <property type="entry name" value="Hemolysn_Ca-bd"/>
</dbReference>
<evidence type="ECO:0000313" key="5">
    <source>
        <dbReference type="Proteomes" id="UP000436694"/>
    </source>
</evidence>
<proteinExistence type="predicted"/>
<dbReference type="GO" id="GO:0005509">
    <property type="term" value="F:calcium ion binding"/>
    <property type="evidence" value="ECO:0007669"/>
    <property type="project" value="InterPro"/>
</dbReference>
<evidence type="ECO:0000256" key="2">
    <source>
        <dbReference type="ARBA" id="ARBA00022525"/>
    </source>
</evidence>
<dbReference type="GO" id="GO:0005576">
    <property type="term" value="C:extracellular region"/>
    <property type="evidence" value="ECO:0007669"/>
    <property type="project" value="UniProtKB-SubCell"/>
</dbReference>
<organism evidence="4 5">
    <name type="scientific">Tritonibacter aquimaris</name>
    <dbReference type="NCBI Taxonomy" id="2663379"/>
    <lineage>
        <taxon>Bacteria</taxon>
        <taxon>Pseudomonadati</taxon>
        <taxon>Pseudomonadota</taxon>
        <taxon>Alphaproteobacteria</taxon>
        <taxon>Rhodobacterales</taxon>
        <taxon>Paracoccaceae</taxon>
        <taxon>Tritonibacter</taxon>
    </lineage>
</organism>
<gene>
    <name evidence="4" type="ORF">GG681_02930</name>
</gene>
<dbReference type="Proteomes" id="UP000436694">
    <property type="component" value="Unassembled WGS sequence"/>
</dbReference>
<dbReference type="RefSeq" id="WP_153544867.1">
    <property type="nucleotide sequence ID" value="NZ_WIXK01000001.1"/>
</dbReference>
<evidence type="ECO:0000313" key="4">
    <source>
        <dbReference type="EMBL" id="MQY41581.1"/>
    </source>
</evidence>
<dbReference type="PANTHER" id="PTHR38340">
    <property type="entry name" value="S-LAYER PROTEIN"/>
    <property type="match status" value="1"/>
</dbReference>
<dbReference type="InterPro" id="IPR050557">
    <property type="entry name" value="RTX_toxin/Mannuronan_C5-epim"/>
</dbReference>
<dbReference type="Gene3D" id="2.150.10.10">
    <property type="entry name" value="Serralysin-like metalloprotease, C-terminal"/>
    <property type="match status" value="3"/>
</dbReference>
<sequence length="319" mass="33091">MIGVALLATLLVGGVVLSIDDDDDDNRNETSFDEGEEERFLPEVPEGTSERATEGDDSLFVDAQDVEINGGAGSDTVFGSAGEDTLSGGDNVDILFGMEGDDTLEGGAENDALFGNQGDDTLFGGSGTDVAFGGSGDDLINGGSFSDVLFGGHGEDTLNGDQGDDLIVAVEHGDDLREVEEFIDHGEPLTGLELEAASDGADVINGGDGNDFTIFGAGDTVTGGDGNDTFALFTDPSPSGPAYITDYEPREDTISILVDVDDVEEIEESNARITVVNDTDTGDALIMQDGVTLARVEDAGDTLTVDDLQLLFYDADAIS</sequence>
<dbReference type="AlphaFoldDB" id="A0A844AU92"/>
<feature type="compositionally biased region" description="Acidic residues" evidence="3">
    <location>
        <begin position="19"/>
        <end position="37"/>
    </location>
</feature>
<dbReference type="InterPro" id="IPR011049">
    <property type="entry name" value="Serralysin-like_metalloprot_C"/>
</dbReference>
<keyword evidence="2" id="KW-0964">Secreted</keyword>
<evidence type="ECO:0000256" key="3">
    <source>
        <dbReference type="SAM" id="MobiDB-lite"/>
    </source>
</evidence>
<feature type="region of interest" description="Disordered" evidence="3">
    <location>
        <begin position="19"/>
        <end position="53"/>
    </location>
</feature>
<dbReference type="Pfam" id="PF00353">
    <property type="entry name" value="HemolysinCabind"/>
    <property type="match status" value="4"/>
</dbReference>
<protein>
    <recommendedName>
        <fullName evidence="6">Hemolysin, chromosomal</fullName>
    </recommendedName>
</protein>
<dbReference type="InterPro" id="IPR018511">
    <property type="entry name" value="Hemolysin-typ_Ca-bd_CS"/>
</dbReference>
<keyword evidence="5" id="KW-1185">Reference proteome</keyword>
<comment type="caution">
    <text evidence="4">The sequence shown here is derived from an EMBL/GenBank/DDBJ whole genome shotgun (WGS) entry which is preliminary data.</text>
</comment>
<evidence type="ECO:0008006" key="6">
    <source>
        <dbReference type="Google" id="ProtNLM"/>
    </source>
</evidence>